<keyword evidence="1" id="KW-0732">Signal</keyword>
<feature type="chain" id="PRO_5008100302" description="Glycoside-hydrolase family GH114 TIM-barrel domain-containing protein" evidence="1">
    <location>
        <begin position="19"/>
        <end position="395"/>
    </location>
</feature>
<gene>
    <name evidence="2" type="ORF">A5893_16790</name>
</gene>
<proteinExistence type="predicted"/>
<dbReference type="STRING" id="1826909.A5893_16790"/>
<keyword evidence="3" id="KW-1185">Reference proteome</keyword>
<dbReference type="InterPro" id="IPR017853">
    <property type="entry name" value="GH"/>
</dbReference>
<dbReference type="RefSeq" id="WP_068823842.1">
    <property type="nucleotide sequence ID" value="NZ_LWHJ01000032.1"/>
</dbReference>
<evidence type="ECO:0008006" key="4">
    <source>
        <dbReference type="Google" id="ProtNLM"/>
    </source>
</evidence>
<organism evidence="2 3">
    <name type="scientific">Pedobacter psychrophilus</name>
    <dbReference type="NCBI Taxonomy" id="1826909"/>
    <lineage>
        <taxon>Bacteria</taxon>
        <taxon>Pseudomonadati</taxon>
        <taxon>Bacteroidota</taxon>
        <taxon>Sphingobacteriia</taxon>
        <taxon>Sphingobacteriales</taxon>
        <taxon>Sphingobacteriaceae</taxon>
        <taxon>Pedobacter</taxon>
    </lineage>
</organism>
<dbReference type="OrthoDB" id="8431218at2"/>
<sequence>MKILKFLFLTVISLQVFAQEKDTSKQVFIEIPSGGIPLAQIFDSKVSDPEQYVTNASKVYYIWGASKPKVQAGVISSKYFPSIRNPDKKLTIEWYKQNHPDWIMYQEDKVTPAYGYIYDYGGLTPLDVSNPEVQEFYLNEFILPAVKSGYKMVAMDNVDLGNWPKSIGHFKGDTWIQLYTGKKDDPAFHKSMIDWMQFLSNKLNPLGIRVSANIKATTASPKVILKVINAVDMWVDETGFSHRGENITDEVWKKSFAFLRTITPTKSYVSINQVKGKVATTSQQQIEWIMANFLLSRGPKSLLALSGYEKTTLYHTFDYRKELDIIIGEPLENPEEITKGVWSRKYTKGMTLVNPSSKDSITVRLPPGKFRMLNGELIEKEITLNPASGAVLASK</sequence>
<protein>
    <recommendedName>
        <fullName evidence="4">Glycoside-hydrolase family GH114 TIM-barrel domain-containing protein</fullName>
    </recommendedName>
</protein>
<comment type="caution">
    <text evidence="2">The sequence shown here is derived from an EMBL/GenBank/DDBJ whole genome shotgun (WGS) entry which is preliminary data.</text>
</comment>
<dbReference type="AlphaFoldDB" id="A0A179DBE5"/>
<dbReference type="EMBL" id="LWHJ01000032">
    <property type="protein sequence ID" value="OAQ38020.1"/>
    <property type="molecule type" value="Genomic_DNA"/>
</dbReference>
<dbReference type="Proteomes" id="UP000078459">
    <property type="component" value="Unassembled WGS sequence"/>
</dbReference>
<evidence type="ECO:0000256" key="1">
    <source>
        <dbReference type="SAM" id="SignalP"/>
    </source>
</evidence>
<feature type="signal peptide" evidence="1">
    <location>
        <begin position="1"/>
        <end position="18"/>
    </location>
</feature>
<dbReference type="SUPFAM" id="SSF51445">
    <property type="entry name" value="(Trans)glycosidases"/>
    <property type="match status" value="1"/>
</dbReference>
<dbReference type="Pfam" id="PF14885">
    <property type="entry name" value="GHL15"/>
    <property type="match status" value="1"/>
</dbReference>
<evidence type="ECO:0000313" key="3">
    <source>
        <dbReference type="Proteomes" id="UP000078459"/>
    </source>
</evidence>
<reference evidence="2 3" key="2">
    <citation type="submission" date="2016-06" db="EMBL/GenBank/DDBJ databases">
        <title>Pedobacter psychrophilus sp. nov., isolated from Antarctic fragmentary rock.</title>
        <authorList>
            <person name="Svec P."/>
        </authorList>
    </citation>
    <scope>NUCLEOTIDE SEQUENCE [LARGE SCALE GENOMIC DNA]</scope>
    <source>
        <strain evidence="2 3">CCM 8644</strain>
    </source>
</reference>
<dbReference type="InterPro" id="IPR029455">
    <property type="entry name" value="GHL15"/>
</dbReference>
<name>A0A179DBE5_9SPHI</name>
<evidence type="ECO:0000313" key="2">
    <source>
        <dbReference type="EMBL" id="OAQ38020.1"/>
    </source>
</evidence>
<accession>A0A179DBE5</accession>
<reference evidence="2 3" key="1">
    <citation type="submission" date="2016-04" db="EMBL/GenBank/DDBJ databases">
        <authorList>
            <person name="Evans L.H."/>
            <person name="Alamgir A."/>
            <person name="Owens N."/>
            <person name="Weber N.D."/>
            <person name="Virtaneva K."/>
            <person name="Barbian K."/>
            <person name="Babar A."/>
            <person name="Rosenke K."/>
        </authorList>
    </citation>
    <scope>NUCLEOTIDE SEQUENCE [LARGE SCALE GENOMIC DNA]</scope>
    <source>
        <strain evidence="2 3">CCM 8644</strain>
    </source>
</reference>